<accession>A0A1R0F8L7</accession>
<dbReference type="GO" id="GO:0016787">
    <property type="term" value="F:hydrolase activity"/>
    <property type="evidence" value="ECO:0007669"/>
    <property type="project" value="UniProtKB-KW"/>
</dbReference>
<evidence type="ECO:0000259" key="2">
    <source>
        <dbReference type="Pfam" id="PF07486"/>
    </source>
</evidence>
<evidence type="ECO:0000313" key="3">
    <source>
        <dbReference type="EMBL" id="OLY43308.1"/>
    </source>
</evidence>
<gene>
    <name evidence="3" type="ORF">PEB0149_007330</name>
</gene>
<dbReference type="AlphaFoldDB" id="A0A1R0F8L7"/>
<protein>
    <submittedName>
        <fullName evidence="3">Cell wall hydrolase CwlJ, involved in spore germination</fullName>
    </submittedName>
</protein>
<organism evidence="3 4">
    <name type="scientific">Bartonella apis</name>
    <dbReference type="NCBI Taxonomy" id="1686310"/>
    <lineage>
        <taxon>Bacteria</taxon>
        <taxon>Pseudomonadati</taxon>
        <taxon>Pseudomonadota</taxon>
        <taxon>Alphaproteobacteria</taxon>
        <taxon>Hyphomicrobiales</taxon>
        <taxon>Bartonellaceae</taxon>
        <taxon>Bartonella</taxon>
    </lineage>
</organism>
<dbReference type="Gene3D" id="1.10.10.2520">
    <property type="entry name" value="Cell wall hydrolase SleB, domain 1"/>
    <property type="match status" value="1"/>
</dbReference>
<comment type="caution">
    <text evidence="3">The sequence shown here is derived from an EMBL/GenBank/DDBJ whole genome shotgun (WGS) entry which is preliminary data.</text>
</comment>
<keyword evidence="3" id="KW-0378">Hydrolase</keyword>
<dbReference type="InterPro" id="IPR011105">
    <property type="entry name" value="Cell_wall_hydrolase_SleB"/>
</dbReference>
<feature type="region of interest" description="Disordered" evidence="1">
    <location>
        <begin position="127"/>
        <end position="156"/>
    </location>
</feature>
<evidence type="ECO:0000313" key="4">
    <source>
        <dbReference type="Proteomes" id="UP000187344"/>
    </source>
</evidence>
<feature type="compositionally biased region" description="Basic and acidic residues" evidence="1">
    <location>
        <begin position="136"/>
        <end position="147"/>
    </location>
</feature>
<dbReference type="InterPro" id="IPR042047">
    <property type="entry name" value="SleB_dom1"/>
</dbReference>
<reference evidence="3 4" key="1">
    <citation type="submission" date="2016-12" db="EMBL/GenBank/DDBJ databases">
        <title>Comparative genomics of Bartonella apis.</title>
        <authorList>
            <person name="Engel P."/>
        </authorList>
    </citation>
    <scope>NUCLEOTIDE SEQUENCE [LARGE SCALE GENOMIC DNA]</scope>
    <source>
        <strain evidence="3 4">PEB0149</strain>
    </source>
</reference>
<feature type="domain" description="Cell wall hydrolase SleB" evidence="2">
    <location>
        <begin position="318"/>
        <end position="428"/>
    </location>
</feature>
<sequence length="436" mass="48329">MFEVSFIPSLRRSGNEGEQTLMLRTASSYYMPEGRFYEAPAVLKQKKRKSRVLPVFLGASLSALAATTIHKTDFSHAVLSYKAAFVDNAENGAGEVVASLGQANASTIAQSHNERALEDEQRKADNHLQGNNTEQKSTHVDEVEANSRQDLSNNPFQSLASEFPKFSMTVTPFPEKFRQVGVFEVARNIETGNEKPKSVGENSNKTGNKSEAKIALVVPQKKPVSKLPVPKILKNLVTNDNPDVLALGYAPANAKVDTSAFDSVLTEKQNSPIDRNGRFIPPIGRNDHAWAATPLPPEAFTAKEQKCLAEAVYFESRGESIKGQAAVAQVVLNRVRNPAYPKTICGVVYQNTNWINHCQFSFACDGRKHRVTEMAQWTVAQQVARAVTAGQIWFPEVGSATHYHAVYVRPRWAHTMIKVDKIGLHIFYRTRYGGWI</sequence>
<proteinExistence type="predicted"/>
<name>A0A1R0F8L7_9HYPH</name>
<evidence type="ECO:0000256" key="1">
    <source>
        <dbReference type="SAM" id="MobiDB-lite"/>
    </source>
</evidence>
<keyword evidence="4" id="KW-1185">Reference proteome</keyword>
<dbReference type="Proteomes" id="UP000187344">
    <property type="component" value="Unassembled WGS sequence"/>
</dbReference>
<dbReference type="Pfam" id="PF07486">
    <property type="entry name" value="Hydrolase_2"/>
    <property type="match status" value="1"/>
</dbReference>
<dbReference type="RefSeq" id="WP_419185521.1">
    <property type="nucleotide sequence ID" value="NZ_CALYQA010000001.1"/>
</dbReference>
<dbReference type="EMBL" id="LXYT01000002">
    <property type="protein sequence ID" value="OLY43308.1"/>
    <property type="molecule type" value="Genomic_DNA"/>
</dbReference>